<dbReference type="Pfam" id="PF04963">
    <property type="entry name" value="Sigma54_CBD"/>
    <property type="match status" value="1"/>
</dbReference>
<name>A0ABT2SKI6_9FIRM</name>
<keyword evidence="3" id="KW-0808">Transferase</keyword>
<evidence type="ECO:0000256" key="8">
    <source>
        <dbReference type="ARBA" id="ARBA00023163"/>
    </source>
</evidence>
<evidence type="ECO:0000256" key="4">
    <source>
        <dbReference type="ARBA" id="ARBA00022695"/>
    </source>
</evidence>
<keyword evidence="8" id="KW-0804">Transcription</keyword>
<dbReference type="PIRSF" id="PIRSF000774">
    <property type="entry name" value="RpoN"/>
    <property type="match status" value="1"/>
</dbReference>
<feature type="domain" description="RNA polymerase sigma factor 54 core-binding" evidence="10">
    <location>
        <begin position="88"/>
        <end position="271"/>
    </location>
</feature>
<keyword evidence="4" id="KW-0548">Nucleotidyltransferase</keyword>
<organism evidence="11 12">
    <name type="scientific">Muricoprocola aceti</name>
    <dbReference type="NCBI Taxonomy" id="2981772"/>
    <lineage>
        <taxon>Bacteria</taxon>
        <taxon>Bacillati</taxon>
        <taxon>Bacillota</taxon>
        <taxon>Clostridia</taxon>
        <taxon>Lachnospirales</taxon>
        <taxon>Lachnospiraceae</taxon>
        <taxon>Muricoprocola</taxon>
    </lineage>
</organism>
<dbReference type="EMBL" id="JAOQKE010000005">
    <property type="protein sequence ID" value="MCU6724981.1"/>
    <property type="molecule type" value="Genomic_DNA"/>
</dbReference>
<evidence type="ECO:0000256" key="6">
    <source>
        <dbReference type="ARBA" id="ARBA00023082"/>
    </source>
</evidence>
<dbReference type="PROSITE" id="PS50044">
    <property type="entry name" value="SIGMA54_3"/>
    <property type="match status" value="1"/>
</dbReference>
<evidence type="ECO:0000256" key="7">
    <source>
        <dbReference type="ARBA" id="ARBA00023125"/>
    </source>
</evidence>
<evidence type="ECO:0000313" key="12">
    <source>
        <dbReference type="Proteomes" id="UP001652338"/>
    </source>
</evidence>
<keyword evidence="6" id="KW-0731">Sigma factor</keyword>
<dbReference type="InterPro" id="IPR007634">
    <property type="entry name" value="RNA_pol_sigma_54_DNA-bd"/>
</dbReference>
<dbReference type="PANTHER" id="PTHR32248">
    <property type="entry name" value="RNA POLYMERASE SIGMA-54 FACTOR"/>
    <property type="match status" value="1"/>
</dbReference>
<dbReference type="Pfam" id="PF04552">
    <property type="entry name" value="Sigma54_DBD"/>
    <property type="match status" value="1"/>
</dbReference>
<dbReference type="InterPro" id="IPR000394">
    <property type="entry name" value="RNA_pol_sigma_54"/>
</dbReference>
<dbReference type="Gene3D" id="1.10.10.60">
    <property type="entry name" value="Homeodomain-like"/>
    <property type="match status" value="1"/>
</dbReference>
<reference evidence="11 12" key="1">
    <citation type="journal article" date="2021" name="ISME Commun">
        <title>Automated analysis of genomic sequences facilitates high-throughput and comprehensive description of bacteria.</title>
        <authorList>
            <person name="Hitch T.C.A."/>
        </authorList>
    </citation>
    <scope>NUCLEOTIDE SEQUENCE [LARGE SCALE GENOMIC DNA]</scope>
    <source>
        <strain evidence="11 12">Sanger_29</strain>
    </source>
</reference>
<sequence>MNMELRPSQKQTITHQMIQSSEILQMNNMELEVYLQNLALENPLLDFEEPPEEDIRKKEWLNALDEQNRVYEKQERQEASDPWNLDTAMTETLEESLLLQVNGLDLPDEKVRILHFLIQSLENNGYLSTPLEEIASVCHCSLTEAAEALALLQTLEPDGVGARTLGECLSIQLKKIAPDQALALRIVQDYLDLLGKNQIPAIARALHRPQKEVLEACSLIRSLNPKPGSSFGDRHYMPYIRPELVIIRFDGYFDILLNDSSIPALRMNSYYLELLKEGKTEDTARYLRKKKEELEQIQSSIRHRFGTLLSLGKLIVEHQQDFFLHGPGHLHTFLQTTAASILGVHESVISRAARDKYLQCQYGIFPLSYFFVQGMDQKDEVKNKIRDFIEKEDKSHPYSDQKISDLLAAEGTNVSKRLVTRYRTAMQIPAMSGRRFYEK</sequence>
<evidence type="ECO:0000256" key="1">
    <source>
        <dbReference type="ARBA" id="ARBA00008798"/>
    </source>
</evidence>
<proteinExistence type="inferred from homology"/>
<evidence type="ECO:0000256" key="5">
    <source>
        <dbReference type="ARBA" id="ARBA00023015"/>
    </source>
</evidence>
<keyword evidence="2" id="KW-0240">DNA-directed RNA polymerase</keyword>
<evidence type="ECO:0000259" key="10">
    <source>
        <dbReference type="Pfam" id="PF04963"/>
    </source>
</evidence>
<gene>
    <name evidence="11" type="primary">rpoN</name>
    <name evidence="11" type="ORF">OCV47_06400</name>
</gene>
<dbReference type="InterPro" id="IPR007046">
    <property type="entry name" value="RNA_pol_sigma_54_core-bd"/>
</dbReference>
<comment type="similarity">
    <text evidence="1">Belongs to the sigma-54 factor family.</text>
</comment>
<dbReference type="Pfam" id="PF00309">
    <property type="entry name" value="Sigma54_AID"/>
    <property type="match status" value="1"/>
</dbReference>
<keyword evidence="7" id="KW-0238">DNA-binding</keyword>
<dbReference type="PRINTS" id="PR00045">
    <property type="entry name" value="SIGMA54FCT"/>
</dbReference>
<dbReference type="RefSeq" id="WP_262654402.1">
    <property type="nucleotide sequence ID" value="NZ_JAOQKE010000005.1"/>
</dbReference>
<protein>
    <submittedName>
        <fullName evidence="11">RNA polymerase factor sigma-54</fullName>
    </submittedName>
</protein>
<dbReference type="NCBIfam" id="TIGR02395">
    <property type="entry name" value="rpoN_sigma"/>
    <property type="match status" value="1"/>
</dbReference>
<evidence type="ECO:0000313" key="11">
    <source>
        <dbReference type="EMBL" id="MCU6724981.1"/>
    </source>
</evidence>
<evidence type="ECO:0000259" key="9">
    <source>
        <dbReference type="Pfam" id="PF04552"/>
    </source>
</evidence>
<evidence type="ECO:0000256" key="2">
    <source>
        <dbReference type="ARBA" id="ARBA00022478"/>
    </source>
</evidence>
<evidence type="ECO:0000256" key="3">
    <source>
        <dbReference type="ARBA" id="ARBA00022679"/>
    </source>
</evidence>
<keyword evidence="5" id="KW-0805">Transcription regulation</keyword>
<comment type="caution">
    <text evidence="11">The sequence shown here is derived from an EMBL/GenBank/DDBJ whole genome shotgun (WGS) entry which is preliminary data.</text>
</comment>
<keyword evidence="12" id="KW-1185">Reference proteome</keyword>
<dbReference type="Gene3D" id="1.10.10.1330">
    <property type="entry name" value="RNA polymerase sigma-54 factor, core-binding domain"/>
    <property type="match status" value="1"/>
</dbReference>
<feature type="domain" description="RNA polymerase sigma factor 54 DNA-binding" evidence="9">
    <location>
        <begin position="285"/>
        <end position="435"/>
    </location>
</feature>
<accession>A0ABT2SKI6</accession>
<dbReference type="InterPro" id="IPR038709">
    <property type="entry name" value="RpoN_core-bd_sf"/>
</dbReference>
<dbReference type="Proteomes" id="UP001652338">
    <property type="component" value="Unassembled WGS sequence"/>
</dbReference>
<dbReference type="PANTHER" id="PTHR32248:SF4">
    <property type="entry name" value="RNA POLYMERASE SIGMA-54 FACTOR"/>
    <property type="match status" value="1"/>
</dbReference>